<keyword evidence="4" id="KW-1185">Reference proteome</keyword>
<dbReference type="RefSeq" id="WP_172292721.1">
    <property type="nucleotide sequence ID" value="NZ_JAQKAB010000004.1"/>
</dbReference>
<dbReference type="NCBIfam" id="TIGR04404">
    <property type="entry name" value="RiPP_SkfA"/>
    <property type="match status" value="1"/>
</dbReference>
<accession>A0ABT4X228</accession>
<sequence>MSHNSKEWESVKQNKLGKPAGTSLVKTAGCIGCWASKSIQMTRVCPLPHPAMRAI</sequence>
<proteinExistence type="predicted"/>
<reference evidence="3 4" key="1">
    <citation type="submission" date="2023-01" db="EMBL/GenBank/DDBJ databases">
        <title>Bacillus changyiensis sp. nov., isolated from a coastal deposit.</title>
        <authorList>
            <person name="Xiao G."/>
            <person name="Lai Q."/>
            <person name="Hu Z."/>
            <person name="Shao Z."/>
        </authorList>
    </citation>
    <scope>NUCLEOTIDE SEQUENCE [LARGE SCALE GENOMIC DNA]</scope>
    <source>
        <strain evidence="3 4">CLL-7-23</strain>
    </source>
</reference>
<evidence type="ECO:0000313" key="4">
    <source>
        <dbReference type="Proteomes" id="UP001211894"/>
    </source>
</evidence>
<evidence type="ECO:0000256" key="1">
    <source>
        <dbReference type="NCBIfam" id="TIGR04404"/>
    </source>
</evidence>
<name>A0ABT4X228_9BACI</name>
<evidence type="ECO:0000313" key="3">
    <source>
        <dbReference type="EMBL" id="MDA7026358.1"/>
    </source>
</evidence>
<comment type="caution">
    <text evidence="3">The sequence shown here is derived from an EMBL/GenBank/DDBJ whole genome shotgun (WGS) entry which is preliminary data.</text>
</comment>
<dbReference type="EMBL" id="JAQKAB010000004">
    <property type="protein sequence ID" value="MDA7026358.1"/>
    <property type="molecule type" value="Genomic_DNA"/>
</dbReference>
<dbReference type="Proteomes" id="UP001211894">
    <property type="component" value="Unassembled WGS sequence"/>
</dbReference>
<gene>
    <name evidence="3" type="primary">skfA</name>
    <name evidence="3" type="ORF">PJ311_06970</name>
</gene>
<feature type="compositionally biased region" description="Basic and acidic residues" evidence="2">
    <location>
        <begin position="1"/>
        <end position="12"/>
    </location>
</feature>
<organism evidence="3 4">
    <name type="scientific">Bacillus changyiensis</name>
    <dbReference type="NCBI Taxonomy" id="3004103"/>
    <lineage>
        <taxon>Bacteria</taxon>
        <taxon>Bacillati</taxon>
        <taxon>Bacillota</taxon>
        <taxon>Bacilli</taxon>
        <taxon>Bacillales</taxon>
        <taxon>Bacillaceae</taxon>
        <taxon>Bacillus</taxon>
    </lineage>
</organism>
<protein>
    <recommendedName>
        <fullName evidence="1">Sporulation killing factor</fullName>
    </recommendedName>
</protein>
<dbReference type="InterPro" id="IPR030919">
    <property type="entry name" value="RiPP_SkfA"/>
</dbReference>
<evidence type="ECO:0000256" key="2">
    <source>
        <dbReference type="SAM" id="MobiDB-lite"/>
    </source>
</evidence>
<feature type="region of interest" description="Disordered" evidence="2">
    <location>
        <begin position="1"/>
        <end position="22"/>
    </location>
</feature>